<dbReference type="InterPro" id="IPR014001">
    <property type="entry name" value="Helicase_ATP-bd"/>
</dbReference>
<dbReference type="InterPro" id="IPR036101">
    <property type="entry name" value="CarD-like/TRCF_RID_sf"/>
</dbReference>
<dbReference type="SMART" id="SM00982">
    <property type="entry name" value="TRCF"/>
    <property type="match status" value="1"/>
</dbReference>
<protein>
    <recommendedName>
        <fullName evidence="9">Transcription-repair-coupling factor</fullName>
        <shortName evidence="9">TRCF</shortName>
        <ecNumber evidence="9">3.6.4.-</ecNumber>
    </recommendedName>
</protein>
<keyword evidence="7 9" id="KW-0238">DNA-binding</keyword>
<evidence type="ECO:0000256" key="4">
    <source>
        <dbReference type="ARBA" id="ARBA00022801"/>
    </source>
</evidence>
<dbReference type="SMART" id="SM01058">
    <property type="entry name" value="CarD_TRCF"/>
    <property type="match status" value="1"/>
</dbReference>
<comment type="similarity">
    <text evidence="9">In the C-terminal section; belongs to the helicase family. RecG subfamily.</text>
</comment>
<dbReference type="InterPro" id="IPR037235">
    <property type="entry name" value="TRCF-like_C_D7"/>
</dbReference>
<dbReference type="EC" id="3.6.4.-" evidence="9"/>
<dbReference type="SUPFAM" id="SSF143517">
    <property type="entry name" value="TRCF domain-like"/>
    <property type="match status" value="1"/>
</dbReference>
<dbReference type="Gene3D" id="2.40.10.170">
    <property type="match status" value="1"/>
</dbReference>
<dbReference type="Pfam" id="PF00270">
    <property type="entry name" value="DEAD"/>
    <property type="match status" value="1"/>
</dbReference>
<dbReference type="eggNOG" id="COG1197">
    <property type="taxonomic scope" value="Bacteria"/>
</dbReference>
<reference evidence="13 14" key="1">
    <citation type="submission" date="2013-04" db="EMBL/GenBank/DDBJ databases">
        <title>The Genome Sequence of Enterorhabdus caecimuris B7.</title>
        <authorList>
            <consortium name="The Broad Institute Genomics Platform"/>
            <consortium name="The Broad Institute Genome Sequencing Center for Infectious Disease"/>
            <person name="Earl A."/>
            <person name="Xavier R."/>
            <person name="Elson C."/>
            <person name="Duck W."/>
            <person name="Walker B."/>
            <person name="Young S."/>
            <person name="Zeng Q."/>
            <person name="Gargeya S."/>
            <person name="Fitzgerald M."/>
            <person name="Haas B."/>
            <person name="Abouelleil A."/>
            <person name="Allen A.W."/>
            <person name="Alvarado L."/>
            <person name="Arachchi H.M."/>
            <person name="Berlin A.M."/>
            <person name="Chapman S.B."/>
            <person name="Gainer-Dewar J."/>
            <person name="Goldberg J."/>
            <person name="Griggs A."/>
            <person name="Gujja S."/>
            <person name="Hansen M."/>
            <person name="Howarth C."/>
            <person name="Imamovic A."/>
            <person name="Ireland A."/>
            <person name="Larimer J."/>
            <person name="McCowan C."/>
            <person name="Murphy C."/>
            <person name="Pearson M."/>
            <person name="Poon T.W."/>
            <person name="Priest M."/>
            <person name="Roberts A."/>
            <person name="Saif S."/>
            <person name="Shea T."/>
            <person name="Sisk P."/>
            <person name="Sykes S."/>
            <person name="Wortman J."/>
            <person name="Nusbaum C."/>
            <person name="Birren B."/>
        </authorList>
    </citation>
    <scope>NUCLEOTIDE SEQUENCE [LARGE SCALE GENOMIC DNA]</scope>
    <source>
        <strain evidence="13 14">B7</strain>
    </source>
</reference>
<dbReference type="Gene3D" id="3.90.1150.50">
    <property type="entry name" value="Transcription-repair-coupling factor, D7 domain"/>
    <property type="match status" value="1"/>
</dbReference>
<feature type="domain" description="Helicase ATP-binding" evidence="11">
    <location>
        <begin position="688"/>
        <end position="849"/>
    </location>
</feature>
<dbReference type="GeneID" id="82190341"/>
<gene>
    <name evidence="9" type="primary">mfd</name>
    <name evidence="13" type="ORF">C811_00761</name>
</gene>
<dbReference type="InterPro" id="IPR041471">
    <property type="entry name" value="UvrB_inter"/>
</dbReference>
<evidence type="ECO:0000259" key="11">
    <source>
        <dbReference type="PROSITE" id="PS51192"/>
    </source>
</evidence>
<evidence type="ECO:0000256" key="9">
    <source>
        <dbReference type="HAMAP-Rule" id="MF_00969"/>
    </source>
</evidence>
<comment type="subcellular location">
    <subcellularLocation>
        <location evidence="9">Cytoplasm</location>
    </subcellularLocation>
</comment>
<dbReference type="Proteomes" id="UP000014204">
    <property type="component" value="Unassembled WGS sequence"/>
</dbReference>
<dbReference type="InterPro" id="IPR003711">
    <property type="entry name" value="CarD-like/TRCF_RID"/>
</dbReference>
<feature type="compositionally biased region" description="Basic and acidic residues" evidence="10">
    <location>
        <begin position="443"/>
        <end position="452"/>
    </location>
</feature>
<dbReference type="Pfam" id="PF02559">
    <property type="entry name" value="CarD_TRCF_RID"/>
    <property type="match status" value="1"/>
</dbReference>
<dbReference type="NCBIfam" id="TIGR00580">
    <property type="entry name" value="mfd"/>
    <property type="match status" value="1"/>
</dbReference>
<evidence type="ECO:0000256" key="10">
    <source>
        <dbReference type="SAM" id="MobiDB-lite"/>
    </source>
</evidence>
<comment type="caution">
    <text evidence="13">The sequence shown here is derived from an EMBL/GenBank/DDBJ whole genome shotgun (WGS) entry which is preliminary data.</text>
</comment>
<dbReference type="GO" id="GO:0016787">
    <property type="term" value="F:hydrolase activity"/>
    <property type="evidence" value="ECO:0007669"/>
    <property type="project" value="UniProtKB-KW"/>
</dbReference>
<dbReference type="HOGENOM" id="CLU_005122_1_3_11"/>
<keyword evidence="14" id="KW-1185">Reference proteome</keyword>
<keyword evidence="6 9" id="KW-0067">ATP-binding</keyword>
<evidence type="ECO:0000256" key="3">
    <source>
        <dbReference type="ARBA" id="ARBA00022763"/>
    </source>
</evidence>
<dbReference type="CDD" id="cd17991">
    <property type="entry name" value="DEXHc_TRCF"/>
    <property type="match status" value="1"/>
</dbReference>
<dbReference type="SMART" id="SM00490">
    <property type="entry name" value="HELICc"/>
    <property type="match status" value="1"/>
</dbReference>
<dbReference type="PANTHER" id="PTHR47964">
    <property type="entry name" value="ATP-DEPENDENT DNA HELICASE HOMOLOG RECG, CHLOROPLASTIC"/>
    <property type="match status" value="1"/>
</dbReference>
<dbReference type="InterPro" id="IPR004576">
    <property type="entry name" value="Mfd"/>
</dbReference>
<keyword evidence="8 9" id="KW-0234">DNA repair</keyword>
<dbReference type="EMBL" id="ASSY01000007">
    <property type="protein sequence ID" value="EOS51362.1"/>
    <property type="molecule type" value="Genomic_DNA"/>
</dbReference>
<feature type="compositionally biased region" description="Low complexity" evidence="10">
    <location>
        <begin position="1224"/>
        <end position="1291"/>
    </location>
</feature>
<evidence type="ECO:0000256" key="8">
    <source>
        <dbReference type="ARBA" id="ARBA00023204"/>
    </source>
</evidence>
<feature type="region of interest" description="Disordered" evidence="10">
    <location>
        <begin position="1222"/>
        <end position="1325"/>
    </location>
</feature>
<dbReference type="Pfam" id="PF17757">
    <property type="entry name" value="UvrB_inter"/>
    <property type="match status" value="1"/>
</dbReference>
<dbReference type="Gene3D" id="3.30.2060.10">
    <property type="entry name" value="Penicillin-binding protein 1b domain"/>
    <property type="match status" value="1"/>
</dbReference>
<evidence type="ECO:0000256" key="6">
    <source>
        <dbReference type="ARBA" id="ARBA00022840"/>
    </source>
</evidence>
<evidence type="ECO:0000259" key="12">
    <source>
        <dbReference type="PROSITE" id="PS51194"/>
    </source>
</evidence>
<dbReference type="PANTHER" id="PTHR47964:SF1">
    <property type="entry name" value="ATP-DEPENDENT DNA HELICASE HOMOLOG RECG, CHLOROPLASTIC"/>
    <property type="match status" value="1"/>
</dbReference>
<keyword evidence="1 9" id="KW-0963">Cytoplasm</keyword>
<name>R9L6K4_9ACTN</name>
<keyword evidence="3 9" id="KW-0227">DNA damage</keyword>
<evidence type="ECO:0000256" key="5">
    <source>
        <dbReference type="ARBA" id="ARBA00022806"/>
    </source>
</evidence>
<keyword evidence="2 9" id="KW-0547">Nucleotide-binding</keyword>
<organism evidence="13 14">
    <name type="scientific">Adlercreutzia caecimuris B7</name>
    <dbReference type="NCBI Taxonomy" id="1235794"/>
    <lineage>
        <taxon>Bacteria</taxon>
        <taxon>Bacillati</taxon>
        <taxon>Actinomycetota</taxon>
        <taxon>Coriobacteriia</taxon>
        <taxon>Eggerthellales</taxon>
        <taxon>Eggerthellaceae</taxon>
        <taxon>Adlercreutzia</taxon>
    </lineage>
</organism>
<dbReference type="SUPFAM" id="SSF141259">
    <property type="entry name" value="CarD-like"/>
    <property type="match status" value="1"/>
</dbReference>
<dbReference type="Gene3D" id="3.40.50.11180">
    <property type="match status" value="1"/>
</dbReference>
<dbReference type="HAMAP" id="MF_00969">
    <property type="entry name" value="TRCF"/>
    <property type="match status" value="1"/>
</dbReference>
<dbReference type="STRING" id="1235794.C811_00761"/>
<dbReference type="GO" id="GO:0005737">
    <property type="term" value="C:cytoplasm"/>
    <property type="evidence" value="ECO:0007669"/>
    <property type="project" value="UniProtKB-SubCell"/>
</dbReference>
<sequence>MLIDSLAFTLEKSGCLDAFWGKLDAGTDATLGVAASARPFLVAARFAHGPQATLVVVAGEDAAVTFARQVASYVGEERVLRFPERADVPFAPKKPDARVIARRMEAAWALQSARPVVVVASARALLRLMAPPSAMAARPVALAAGTELSAMGIPGVEELDDLPRALAAAGYADTGELDGPGTFAHRGGTLDVFPGNLDFPVRLDFFGDELEEIRRIVPATGQTISSLPSVEIYPVSEFPTSARALADARRALEKPALTNPALREVLEKMEGGLVFEGADVVLPYLYKNPVTLGAYAGAGTLCSLIEPRSLFDDAAHGADDLAERARGTNIALSGLYASPAAMDFGGAVRATYVSIMRVGGELDDELPVKRVDVAGVPDKIFGKLKGLTEDRYTVVFSAPNYRARETMRHAFVDHGIPIQILKPENLDDGNSAAAVGRGVPRADSADSEKEGYNPHPSFSESEDCPSTGCSARPPLDELQSADSADTDTPAQAKRRLRRGVVNIVDVDIPLGMIIPKAHLALVSAADTQGSRAASRAARVSVDVTEVTFPFKPGDYVVHAAHGIAFFRDLVRREVDGTERDYLQLEYAEGDKLFVPTEQLDRVTRYVGPEGASPRLTRLNTSDWSRALAKARKATKKLAFDLVDVYARRAATQGFRFSPDTPWQREMEEAFPYQETRDQLAAIADVKADMESARPMDRLICGDVGFGKTEVALRAAFKATQDGKQVMVLCPTTILAQQHYTSFKDRFTPFGVTVEVLSRFRTNEQQTRALEGFASGEVQVLVGTHRLLSRDVNPHDLGLVIIDEEQRFGVQHKEQLKNLRESIDVLTLSATPIPRTMQMSLSGVRDMSLILTPPDERRPVEVHVGEWDPDVVSAAIRYELARGGQVYYVSNRVRSIDEAVDRVHAAAGEARVGVAHGQMTKEELERVMEEFAAGELDVLVATTIIESGIDNPHTNTLIIEDAQRLGLAQMYQLKGRVGRSSVQAFAYFMFPENVPLTEEAAARLTAINEHQDLGSGMRIAMRDLEIRGAGSMLGAEQSGNMSAVGFDLFAQMLSQAVNDTRERGEATGELPPALSDITVNIPGHAYLPEEYIPDADARVLWYRKLAAAATVEAVAALREEMLEKAPEMPEAAQNLFARSHLKAFANEHGIKLISVVGGRLVVEPVEVPADAMKALRRAGGRYNPDKRKLALPLRYFSDEERENLLPAIAGFLAALAGEDEEEVGGKAAEAGGEDGAAAAAGADDAAPAGAARDTGRSSAAGARGCSGRPAAAASGRAAAPAPAADARPARPTARSERRANNLAKGETARERLAAKRAARAAKRQGE</sequence>
<evidence type="ECO:0000256" key="1">
    <source>
        <dbReference type="ARBA" id="ARBA00022490"/>
    </source>
</evidence>
<dbReference type="GO" id="GO:0005524">
    <property type="term" value="F:ATP binding"/>
    <property type="evidence" value="ECO:0007669"/>
    <property type="project" value="UniProtKB-UniRule"/>
</dbReference>
<dbReference type="PROSITE" id="PS51194">
    <property type="entry name" value="HELICASE_CTER"/>
    <property type="match status" value="1"/>
</dbReference>
<dbReference type="InterPro" id="IPR027417">
    <property type="entry name" value="P-loop_NTPase"/>
</dbReference>
<dbReference type="GO" id="GO:0000716">
    <property type="term" value="P:transcription-coupled nucleotide-excision repair, DNA damage recognition"/>
    <property type="evidence" value="ECO:0007669"/>
    <property type="project" value="UniProtKB-UniRule"/>
</dbReference>
<evidence type="ECO:0000256" key="2">
    <source>
        <dbReference type="ARBA" id="ARBA00022741"/>
    </source>
</evidence>
<dbReference type="GO" id="GO:0006355">
    <property type="term" value="P:regulation of DNA-templated transcription"/>
    <property type="evidence" value="ECO:0007669"/>
    <property type="project" value="UniProtKB-UniRule"/>
</dbReference>
<dbReference type="InterPro" id="IPR011545">
    <property type="entry name" value="DEAD/DEAH_box_helicase_dom"/>
</dbReference>
<keyword evidence="5" id="KW-0347">Helicase</keyword>
<comment type="similarity">
    <text evidence="9">In the N-terminal section; belongs to the UvrB family.</text>
</comment>
<evidence type="ECO:0000313" key="14">
    <source>
        <dbReference type="Proteomes" id="UP000014204"/>
    </source>
</evidence>
<feature type="compositionally biased region" description="Basic residues" evidence="10">
    <location>
        <begin position="1313"/>
        <end position="1325"/>
    </location>
</feature>
<feature type="domain" description="Helicase C-terminal" evidence="12">
    <location>
        <begin position="869"/>
        <end position="1024"/>
    </location>
</feature>
<dbReference type="SUPFAM" id="SSF52540">
    <property type="entry name" value="P-loop containing nucleoside triphosphate hydrolases"/>
    <property type="match status" value="3"/>
</dbReference>
<dbReference type="InterPro" id="IPR001650">
    <property type="entry name" value="Helicase_C-like"/>
</dbReference>
<dbReference type="Pfam" id="PF03461">
    <property type="entry name" value="TRCF"/>
    <property type="match status" value="1"/>
</dbReference>
<dbReference type="GO" id="GO:0003684">
    <property type="term" value="F:damaged DNA binding"/>
    <property type="evidence" value="ECO:0007669"/>
    <property type="project" value="InterPro"/>
</dbReference>
<dbReference type="GO" id="GO:0003678">
    <property type="term" value="F:DNA helicase activity"/>
    <property type="evidence" value="ECO:0007669"/>
    <property type="project" value="TreeGrafter"/>
</dbReference>
<dbReference type="InterPro" id="IPR005118">
    <property type="entry name" value="TRCF_C"/>
</dbReference>
<keyword evidence="4 9" id="KW-0378">Hydrolase</keyword>
<feature type="region of interest" description="Disordered" evidence="10">
    <location>
        <begin position="429"/>
        <end position="492"/>
    </location>
</feature>
<dbReference type="InterPro" id="IPR047112">
    <property type="entry name" value="RecG/Mfd"/>
</dbReference>
<dbReference type="RefSeq" id="WP_016308986.1">
    <property type="nucleotide sequence ID" value="NZ_KE159646.1"/>
</dbReference>
<dbReference type="Gene3D" id="3.40.50.300">
    <property type="entry name" value="P-loop containing nucleotide triphosphate hydrolases"/>
    <property type="match status" value="2"/>
</dbReference>
<accession>R9L6K4</accession>
<feature type="compositionally biased region" description="Polar residues" evidence="10">
    <location>
        <begin position="480"/>
        <end position="489"/>
    </location>
</feature>
<dbReference type="PROSITE" id="PS51192">
    <property type="entry name" value="HELICASE_ATP_BIND_1"/>
    <property type="match status" value="1"/>
</dbReference>
<dbReference type="PATRIC" id="fig|1235794.3.peg.744"/>
<dbReference type="Pfam" id="PF00271">
    <property type="entry name" value="Helicase_C"/>
    <property type="match status" value="1"/>
</dbReference>
<evidence type="ECO:0000313" key="13">
    <source>
        <dbReference type="EMBL" id="EOS51362.1"/>
    </source>
</evidence>
<dbReference type="SMART" id="SM00487">
    <property type="entry name" value="DEXDc"/>
    <property type="match status" value="1"/>
</dbReference>
<proteinExistence type="inferred from homology"/>
<comment type="function">
    <text evidence="9">Couples transcription and DNA repair by recognizing RNA polymerase (RNAP) stalled at DNA lesions. Mediates ATP-dependent release of RNAP and its truncated transcript from the DNA, and recruitment of nucleotide excision repair machinery to the damaged site.</text>
</comment>
<evidence type="ECO:0000256" key="7">
    <source>
        <dbReference type="ARBA" id="ARBA00023125"/>
    </source>
</evidence>